<evidence type="ECO:0000313" key="2">
    <source>
        <dbReference type="EMBL" id="GMF58446.1"/>
    </source>
</evidence>
<protein>
    <submittedName>
        <fullName evidence="2">Unnamed protein product</fullName>
    </submittedName>
</protein>
<dbReference type="Proteomes" id="UP001165121">
    <property type="component" value="Unassembled WGS sequence"/>
</dbReference>
<feature type="compositionally biased region" description="Basic and acidic residues" evidence="1">
    <location>
        <begin position="793"/>
        <end position="805"/>
    </location>
</feature>
<feature type="compositionally biased region" description="Basic and acidic residues" evidence="1">
    <location>
        <begin position="773"/>
        <end position="784"/>
    </location>
</feature>
<keyword evidence="3" id="KW-1185">Reference proteome</keyword>
<feature type="compositionally biased region" description="Basic and acidic residues" evidence="1">
    <location>
        <begin position="1013"/>
        <end position="1034"/>
    </location>
</feature>
<proteinExistence type="predicted"/>
<feature type="compositionally biased region" description="Basic and acidic residues" evidence="1">
    <location>
        <begin position="638"/>
        <end position="647"/>
    </location>
</feature>
<feature type="compositionally biased region" description="Basic and acidic residues" evidence="1">
    <location>
        <begin position="586"/>
        <end position="597"/>
    </location>
</feature>
<feature type="region of interest" description="Disordered" evidence="1">
    <location>
        <begin position="321"/>
        <end position="393"/>
    </location>
</feature>
<feature type="compositionally biased region" description="Polar residues" evidence="1">
    <location>
        <begin position="345"/>
        <end position="354"/>
    </location>
</feature>
<feature type="compositionally biased region" description="Basic and acidic residues" evidence="1">
    <location>
        <begin position="1244"/>
        <end position="1258"/>
    </location>
</feature>
<feature type="compositionally biased region" description="Basic and acidic residues" evidence="1">
    <location>
        <begin position="555"/>
        <end position="578"/>
    </location>
</feature>
<feature type="region of interest" description="Disordered" evidence="1">
    <location>
        <begin position="514"/>
        <end position="1161"/>
    </location>
</feature>
<feature type="region of interest" description="Disordered" evidence="1">
    <location>
        <begin position="1228"/>
        <end position="1281"/>
    </location>
</feature>
<feature type="region of interest" description="Disordered" evidence="1">
    <location>
        <begin position="415"/>
        <end position="434"/>
    </location>
</feature>
<gene>
    <name evidence="2" type="ORF">Pfra01_002510200</name>
</gene>
<sequence>MDGVLPSYEAAMREAREYLRRRDLTSQDEIPLYFAWERLYAAANANLSTDFLNETRAELRARQQARLAPRQGLPPPLFTSFDKLNRKSMHSSAFLRSGLSSDAAIEMMARRYRHEAEKLRASREKLTTGSRTGVGNRVKKSKFGTSLGRKTPREEVNALLEDLDHLSEPENKSLVGVRSAGGKMGITSNDGEKRNKKTNRRRPDPEREVEELLAKFEQSNNSPASKVQASPKANSKGILSRIGKDQFVDELAGDIKPAKLAELRSSSFSKGNAINDPVETNLDNVAVYAAQVADWNMKSVAGTVDLPKKLVENVLTSTAKGTNRANGANKLRKTDGVEGGEADTTFDTALGSSGSEEDNLNRNRSLRSSAVSTSPTSRRSTAHTSEWVDSDQENVEVGKELPMGSSATNAVLQDQSTIGAPNPNSVNARPTKDDTVVLNPVQVSHAVGGMQVKIHGKEIELTFKGSLDDADSDEVSNTAQVSCGVQPPIAKMPTATQKVFRTAGINDDNVDEQRLSGQRAQKSHTAKGDANVPRKQSSVRFSEVGGDNMNEDPPNEDKIRDDRGESQNEFKMEKEHGSLLKNGPPSEKDASRKDRSVSSRNSENDLSYDGIVSKNAIELMGGGGCERNSSSKLRKQQPGHEKVHENGNESGDSQSSTSQVEAVSRTGSEHVAFTNQSPENRLPATKAHRNEVSSRRTDEKTRSPASANNTQPKMFDERAHRIRSTSSSRVSQNTAIEGSVCDATYSEDGIEVENAKDLRSSNKTHIQQTASEIAERSRDYDKGALRSNSYSRVELRDSNSDDKNEVLTNGMLERHRSTMRSDHRDEQTRSKKSNNRSTDKRSRMSSSNHVQTTSDEVNSEEEEFDSEGQISRQKRNTQPSHKRASRIDPKAKGHRQSSRTKQRSSSSEYRMAFSDYESEISSGDDRQRGNHKELNSRKRSDRPTDGNTKDKHRPVSQRNLEDMSDEWSDDRAPERRSRPTKRNFSTRRSRNEQILVDQTSDEDLFEGPDTSDSEYHHRGRRNDQTKQERRDPRKYANHGGNKRNSVSSRHPNTHYKQRNHSPNSNDDSSFSDHDSRGDVQKLDRRHDSHTAQYSQSSRLSSDRQSHRRRSKYATYDLIDQDPHLAVAMASPPKRSKPENRIKENKFSKTRNDPRPEEWTSRSRKFPEGIVWPPGMEAECIARLGLDGHHPIAPPGLEHLVTDEQWGDYWTWLHWYSSWQMWYMKNGKKPKRKCDKTSRSGGRRTASEESLDIKADRPPKSSAHNANWWVDVGPNKRRSRNT</sequence>
<feature type="compositionally biased region" description="Basic and acidic residues" evidence="1">
    <location>
        <begin position="1135"/>
        <end position="1161"/>
    </location>
</feature>
<feature type="compositionally biased region" description="Polar residues" evidence="1">
    <location>
        <begin position="362"/>
        <end position="384"/>
    </location>
</feature>
<comment type="caution">
    <text evidence="2">The sequence shown here is derived from an EMBL/GenBank/DDBJ whole genome shotgun (WGS) entry which is preliminary data.</text>
</comment>
<evidence type="ECO:0000313" key="3">
    <source>
        <dbReference type="Proteomes" id="UP001165121"/>
    </source>
</evidence>
<feature type="compositionally biased region" description="Basic and acidic residues" evidence="1">
    <location>
        <begin position="688"/>
        <end position="702"/>
    </location>
</feature>
<feature type="compositionally biased region" description="Acidic residues" evidence="1">
    <location>
        <begin position="999"/>
        <end position="1012"/>
    </location>
</feature>
<reference evidence="2" key="1">
    <citation type="submission" date="2023-04" db="EMBL/GenBank/DDBJ databases">
        <title>Phytophthora fragariaefolia NBRC 109709.</title>
        <authorList>
            <person name="Ichikawa N."/>
            <person name="Sato H."/>
            <person name="Tonouchi N."/>
        </authorList>
    </citation>
    <scope>NUCLEOTIDE SEQUENCE</scope>
    <source>
        <strain evidence="2">NBRC 109709</strain>
    </source>
</reference>
<feature type="region of interest" description="Disordered" evidence="1">
    <location>
        <begin position="127"/>
        <end position="150"/>
    </location>
</feature>
<feature type="compositionally biased region" description="Polar residues" evidence="1">
    <location>
        <begin position="724"/>
        <end position="736"/>
    </location>
</feature>
<evidence type="ECO:0000256" key="1">
    <source>
        <dbReference type="SAM" id="MobiDB-lite"/>
    </source>
</evidence>
<feature type="region of interest" description="Disordered" evidence="1">
    <location>
        <begin position="170"/>
        <end position="208"/>
    </location>
</feature>
<feature type="compositionally biased region" description="Basic residues" evidence="1">
    <location>
        <begin position="872"/>
        <end position="884"/>
    </location>
</feature>
<feature type="compositionally biased region" description="Acidic residues" evidence="1">
    <location>
        <begin position="857"/>
        <end position="866"/>
    </location>
</feature>
<organism evidence="2 3">
    <name type="scientific">Phytophthora fragariaefolia</name>
    <dbReference type="NCBI Taxonomy" id="1490495"/>
    <lineage>
        <taxon>Eukaryota</taxon>
        <taxon>Sar</taxon>
        <taxon>Stramenopiles</taxon>
        <taxon>Oomycota</taxon>
        <taxon>Peronosporomycetes</taxon>
        <taxon>Peronosporales</taxon>
        <taxon>Peronosporaceae</taxon>
        <taxon>Phytophthora</taxon>
    </lineage>
</organism>
<dbReference type="EMBL" id="BSXT01004660">
    <property type="protein sequence ID" value="GMF58446.1"/>
    <property type="molecule type" value="Genomic_DNA"/>
</dbReference>
<feature type="compositionally biased region" description="Basic residues" evidence="1">
    <location>
        <begin position="978"/>
        <end position="988"/>
    </location>
</feature>
<accession>A0A9W7D472</accession>
<name>A0A9W7D472_9STRA</name>
<feature type="compositionally biased region" description="Polar residues" evidence="1">
    <location>
        <begin position="648"/>
        <end position="661"/>
    </location>
</feature>
<feature type="compositionally biased region" description="Polar residues" evidence="1">
    <location>
        <begin position="844"/>
        <end position="853"/>
    </location>
</feature>
<feature type="compositionally biased region" description="Basic residues" evidence="1">
    <location>
        <begin position="892"/>
        <end position="902"/>
    </location>
</feature>
<feature type="compositionally biased region" description="Basic and acidic residues" evidence="1">
    <location>
        <begin position="812"/>
        <end position="829"/>
    </location>
</feature>
<feature type="compositionally biased region" description="Polar residues" evidence="1">
    <location>
        <begin position="415"/>
        <end position="428"/>
    </location>
</feature>
<feature type="compositionally biased region" description="Basic and acidic residues" evidence="1">
    <location>
        <begin position="923"/>
        <end position="949"/>
    </location>
</feature>
<dbReference type="OrthoDB" id="168506at2759"/>
<feature type="compositionally biased region" description="Basic and acidic residues" evidence="1">
    <location>
        <begin position="1070"/>
        <end position="1089"/>
    </location>
</feature>
<feature type="compositionally biased region" description="Polar residues" evidence="1">
    <location>
        <begin position="761"/>
        <end position="771"/>
    </location>
</feature>
<feature type="compositionally biased region" description="Polar residues" evidence="1">
    <location>
        <begin position="703"/>
        <end position="712"/>
    </location>
</feature>